<proteinExistence type="predicted"/>
<gene>
    <name evidence="2" type="ORF">DFR56_101145</name>
</gene>
<dbReference type="AlphaFoldDB" id="A0A2V3WAR3"/>
<name>A0A2V3WAR3_9BACI</name>
<dbReference type="RefSeq" id="WP_110393510.1">
    <property type="nucleotide sequence ID" value="NZ_JBHUHB010000001.1"/>
</dbReference>
<evidence type="ECO:0000313" key="3">
    <source>
        <dbReference type="Proteomes" id="UP000247978"/>
    </source>
</evidence>
<keyword evidence="1" id="KW-0472">Membrane</keyword>
<feature type="transmembrane region" description="Helical" evidence="1">
    <location>
        <begin position="6"/>
        <end position="22"/>
    </location>
</feature>
<reference evidence="2 3" key="1">
    <citation type="submission" date="2018-05" db="EMBL/GenBank/DDBJ databases">
        <title>Genomic Encyclopedia of Type Strains, Phase IV (KMG-IV): sequencing the most valuable type-strain genomes for metagenomic binning, comparative biology and taxonomic classification.</title>
        <authorList>
            <person name="Goeker M."/>
        </authorList>
    </citation>
    <scope>NUCLEOTIDE SEQUENCE [LARGE SCALE GENOMIC DNA]</scope>
    <source>
        <strain evidence="2 3">DSM 28556</strain>
    </source>
</reference>
<protein>
    <submittedName>
        <fullName evidence="2">Uncharacterized protein</fullName>
    </submittedName>
</protein>
<sequence length="196" mass="23328">MSTAITFLTIGLFCFTFVFWLKKSENKHKYERAKLVEMFIKQKKIHVDNIFIGFYFDLVNDAKGRNIWFFYLRRNTLQYKNIPYDDLFQIEYKLDGQTIHSIARMGKLKRDLVVVNDTSTTGEVMENTNIVVDENYRVKEITLTILIDELTPSTMDFVFVSSHFPVELKNVKDQDAKEWFQLLTDIIQEEDRRLKN</sequence>
<keyword evidence="1" id="KW-1133">Transmembrane helix</keyword>
<keyword evidence="1" id="KW-0812">Transmembrane</keyword>
<dbReference type="EMBL" id="QJJQ01000001">
    <property type="protein sequence ID" value="PXW90234.1"/>
    <property type="molecule type" value="Genomic_DNA"/>
</dbReference>
<keyword evidence="3" id="KW-1185">Reference proteome</keyword>
<accession>A0A2V3WAR3</accession>
<comment type="caution">
    <text evidence="2">The sequence shown here is derived from an EMBL/GenBank/DDBJ whole genome shotgun (WGS) entry which is preliminary data.</text>
</comment>
<evidence type="ECO:0000313" key="2">
    <source>
        <dbReference type="EMBL" id="PXW90234.1"/>
    </source>
</evidence>
<dbReference type="Proteomes" id="UP000247978">
    <property type="component" value="Unassembled WGS sequence"/>
</dbReference>
<evidence type="ECO:0000256" key="1">
    <source>
        <dbReference type="SAM" id="Phobius"/>
    </source>
</evidence>
<organism evidence="2 3">
    <name type="scientific">Pseudogracilibacillus auburnensis</name>
    <dbReference type="NCBI Taxonomy" id="1494959"/>
    <lineage>
        <taxon>Bacteria</taxon>
        <taxon>Bacillati</taxon>
        <taxon>Bacillota</taxon>
        <taxon>Bacilli</taxon>
        <taxon>Bacillales</taxon>
        <taxon>Bacillaceae</taxon>
        <taxon>Pseudogracilibacillus</taxon>
    </lineage>
</organism>